<feature type="domain" description="C2H2-type" evidence="9">
    <location>
        <begin position="420"/>
        <end position="447"/>
    </location>
</feature>
<keyword evidence="4 7" id="KW-0863">Zinc-finger</keyword>
<dbReference type="SUPFAM" id="SSF57667">
    <property type="entry name" value="beta-beta-alpha zinc fingers"/>
    <property type="match status" value="4"/>
</dbReference>
<name>A0ABQ8RVA7_PERAM</name>
<evidence type="ECO:0000256" key="1">
    <source>
        <dbReference type="ARBA" id="ARBA00004123"/>
    </source>
</evidence>
<feature type="domain" description="C2H2-type" evidence="9">
    <location>
        <begin position="448"/>
        <end position="475"/>
    </location>
</feature>
<organism evidence="10 11">
    <name type="scientific">Periplaneta americana</name>
    <name type="common">American cockroach</name>
    <name type="synonym">Blatta americana</name>
    <dbReference type="NCBI Taxonomy" id="6978"/>
    <lineage>
        <taxon>Eukaryota</taxon>
        <taxon>Metazoa</taxon>
        <taxon>Ecdysozoa</taxon>
        <taxon>Arthropoda</taxon>
        <taxon>Hexapoda</taxon>
        <taxon>Insecta</taxon>
        <taxon>Pterygota</taxon>
        <taxon>Neoptera</taxon>
        <taxon>Polyneoptera</taxon>
        <taxon>Dictyoptera</taxon>
        <taxon>Blattodea</taxon>
        <taxon>Blattoidea</taxon>
        <taxon>Blattidae</taxon>
        <taxon>Blattinae</taxon>
        <taxon>Periplaneta</taxon>
    </lineage>
</organism>
<proteinExistence type="predicted"/>
<dbReference type="InterPro" id="IPR036236">
    <property type="entry name" value="Znf_C2H2_sf"/>
</dbReference>
<protein>
    <recommendedName>
        <fullName evidence="9">C2H2-type domain-containing protein</fullName>
    </recommendedName>
</protein>
<feature type="compositionally biased region" description="Basic and acidic residues" evidence="8">
    <location>
        <begin position="145"/>
        <end position="164"/>
    </location>
</feature>
<accession>A0ABQ8RVA7</accession>
<dbReference type="Pfam" id="PF00096">
    <property type="entry name" value="zf-C2H2"/>
    <property type="match status" value="8"/>
</dbReference>
<reference evidence="10 11" key="1">
    <citation type="journal article" date="2022" name="Allergy">
        <title>Genome assembly and annotation of Periplaneta americana reveal a comprehensive cockroach allergen profile.</title>
        <authorList>
            <person name="Wang L."/>
            <person name="Xiong Q."/>
            <person name="Saelim N."/>
            <person name="Wang L."/>
            <person name="Nong W."/>
            <person name="Wan A.T."/>
            <person name="Shi M."/>
            <person name="Liu X."/>
            <person name="Cao Q."/>
            <person name="Hui J.H.L."/>
            <person name="Sookrung N."/>
            <person name="Leung T.F."/>
            <person name="Tungtrongchitr A."/>
            <person name="Tsui S.K.W."/>
        </authorList>
    </citation>
    <scope>NUCLEOTIDE SEQUENCE [LARGE SCALE GENOMIC DNA]</scope>
    <source>
        <strain evidence="10">PWHHKU_190912</strain>
    </source>
</reference>
<sequence length="587" mass="67575">MCQLRAAVLARLSFDMSSGSQGRLLPVLRYLPILSEVCTTIQHRNWHVALHVYVERFPERNLSNLQVGGMKTECMDHSCDLTSDVNVEDTSVPFSFAVVKCEVEDIPMPISSAVLKSEVDQDLCHLNRVQEEQKMEASSEEDEVFSERKEKKSDDESRKYEREKIRRQRANMTEEELQKTMAKNIKKRKKIADMTDREKRNVRRQVKSDVQKFRGYLKQWASTMHTTEILDSVIKLTTTQKREIIDNDYKTGSITIVAYIVNALNSSIVDNVEKNLSQECASIDLAEHKLTQCGSSRPESSNIMDIRRTSIKCNEVFVTQQPMKLHFHIHPRNKSFKCNVCGKCFSDSANLNKHALIHTRERPFKCEVCGKCFSQLGHLNEHLRIHTRERPFKCEVCEKCFSQIGHLKRHVRIHTDEVPLKCDVCGRCFSESAVLSLHARIHTGEVPFKCDVCGKCFSQLGQLNRHVRIHTGDRPFICEVCEKCFPESAALRRHARLHTGERPFKCEVCGKCFTQSTALSRHVRIHSGERPFKCNMCGKCFSQFEHLKRHLHIHTAKKHSNATPMETVFHKTDISTILPSSTQPRDH</sequence>
<dbReference type="InterPro" id="IPR013087">
    <property type="entry name" value="Znf_C2H2_type"/>
</dbReference>
<feature type="domain" description="C2H2-type" evidence="9">
    <location>
        <begin position="476"/>
        <end position="503"/>
    </location>
</feature>
<dbReference type="SMART" id="SM00355">
    <property type="entry name" value="ZnF_C2H2"/>
    <property type="match status" value="9"/>
</dbReference>
<evidence type="ECO:0000256" key="4">
    <source>
        <dbReference type="ARBA" id="ARBA00022771"/>
    </source>
</evidence>
<dbReference type="PROSITE" id="PS00028">
    <property type="entry name" value="ZINC_FINGER_C2H2_1"/>
    <property type="match status" value="8"/>
</dbReference>
<gene>
    <name evidence="10" type="ORF">ANN_27848</name>
</gene>
<keyword evidence="5" id="KW-0862">Zinc</keyword>
<dbReference type="Proteomes" id="UP001148838">
    <property type="component" value="Unassembled WGS sequence"/>
</dbReference>
<dbReference type="Gene3D" id="3.30.160.60">
    <property type="entry name" value="Classic Zinc Finger"/>
    <property type="match status" value="8"/>
</dbReference>
<evidence type="ECO:0000256" key="7">
    <source>
        <dbReference type="PROSITE-ProRule" id="PRU00042"/>
    </source>
</evidence>
<dbReference type="EMBL" id="JAJSOF020000042">
    <property type="protein sequence ID" value="KAJ4425652.1"/>
    <property type="molecule type" value="Genomic_DNA"/>
</dbReference>
<keyword evidence="11" id="KW-1185">Reference proteome</keyword>
<feature type="domain" description="C2H2-type" evidence="9">
    <location>
        <begin position="392"/>
        <end position="419"/>
    </location>
</feature>
<feature type="region of interest" description="Disordered" evidence="8">
    <location>
        <begin position="131"/>
        <end position="172"/>
    </location>
</feature>
<comment type="subcellular location">
    <subcellularLocation>
        <location evidence="1">Nucleus</location>
    </subcellularLocation>
</comment>
<keyword evidence="3" id="KW-0677">Repeat</keyword>
<evidence type="ECO:0000256" key="5">
    <source>
        <dbReference type="ARBA" id="ARBA00022833"/>
    </source>
</evidence>
<dbReference type="PROSITE" id="PS50157">
    <property type="entry name" value="ZINC_FINGER_C2H2_2"/>
    <property type="match status" value="8"/>
</dbReference>
<evidence type="ECO:0000256" key="3">
    <source>
        <dbReference type="ARBA" id="ARBA00022737"/>
    </source>
</evidence>
<evidence type="ECO:0000256" key="6">
    <source>
        <dbReference type="ARBA" id="ARBA00023242"/>
    </source>
</evidence>
<evidence type="ECO:0000256" key="2">
    <source>
        <dbReference type="ARBA" id="ARBA00022723"/>
    </source>
</evidence>
<feature type="domain" description="C2H2-type" evidence="9">
    <location>
        <begin position="364"/>
        <end position="391"/>
    </location>
</feature>
<dbReference type="PANTHER" id="PTHR24394">
    <property type="entry name" value="ZINC FINGER PROTEIN"/>
    <property type="match status" value="1"/>
</dbReference>
<feature type="domain" description="C2H2-type" evidence="9">
    <location>
        <begin position="504"/>
        <end position="531"/>
    </location>
</feature>
<keyword evidence="2" id="KW-0479">Metal-binding</keyword>
<comment type="caution">
    <text evidence="10">The sequence shown here is derived from an EMBL/GenBank/DDBJ whole genome shotgun (WGS) entry which is preliminary data.</text>
</comment>
<evidence type="ECO:0000313" key="11">
    <source>
        <dbReference type="Proteomes" id="UP001148838"/>
    </source>
</evidence>
<feature type="domain" description="C2H2-type" evidence="9">
    <location>
        <begin position="532"/>
        <end position="559"/>
    </location>
</feature>
<evidence type="ECO:0000256" key="8">
    <source>
        <dbReference type="SAM" id="MobiDB-lite"/>
    </source>
</evidence>
<evidence type="ECO:0000313" key="10">
    <source>
        <dbReference type="EMBL" id="KAJ4425652.1"/>
    </source>
</evidence>
<keyword evidence="6" id="KW-0539">Nucleus</keyword>
<feature type="domain" description="C2H2-type" evidence="9">
    <location>
        <begin position="336"/>
        <end position="363"/>
    </location>
</feature>
<evidence type="ECO:0000259" key="9">
    <source>
        <dbReference type="PROSITE" id="PS50157"/>
    </source>
</evidence>
<dbReference type="PANTHER" id="PTHR24394:SF59">
    <property type="entry name" value="ZINC FINGER AND BTB DOMAIN-CONTAINING PROTEIN 24 ISOFORM X1"/>
    <property type="match status" value="1"/>
</dbReference>